<dbReference type="RefSeq" id="XP_035318124.1">
    <property type="nucleotide sequence ID" value="XM_035466711.1"/>
</dbReference>
<protein>
    <submittedName>
        <fullName evidence="1">Enoyl-CoA hydratase</fullName>
    </submittedName>
</protein>
<evidence type="ECO:0000313" key="1">
    <source>
        <dbReference type="EMBL" id="KAF4119472.1"/>
    </source>
</evidence>
<accession>A0A9P4YN24</accession>
<comment type="caution">
    <text evidence="1">The sequence shown here is derived from an EMBL/GenBank/DDBJ whole genome shotgun (WGS) entry which is preliminary data.</text>
</comment>
<reference evidence="1" key="1">
    <citation type="submission" date="2020-03" db="EMBL/GenBank/DDBJ databases">
        <title>Site-based positive gene gene selection in Geosmithia morbida across the United States reveals a broad range of putative effectors and factors for local host and environmental adapation.</title>
        <authorList>
            <person name="Onufrak A."/>
            <person name="Murdoch R.W."/>
            <person name="Gazis R."/>
            <person name="Huff M."/>
            <person name="Staton M."/>
            <person name="Klingeman W."/>
            <person name="Hadziabdic D."/>
        </authorList>
    </citation>
    <scope>NUCLEOTIDE SEQUENCE</scope>
    <source>
        <strain evidence="1">1262</strain>
    </source>
</reference>
<gene>
    <name evidence="1" type="ORF">GMORB2_4737</name>
</gene>
<dbReference type="GeneID" id="55970965"/>
<proteinExistence type="predicted"/>
<dbReference type="AlphaFoldDB" id="A0A9P4YN24"/>
<keyword evidence="2" id="KW-1185">Reference proteome</keyword>
<sequence length="112" mass="12195">MTTHMLSGGGMESVLNADVIFDSPYATFRLTEVLCGVSLAGAPPQAIVLFGNSKKLFSFNARILATKKAVPRTLGYDEISSVSPNSVIISRLAAWEAWETAMNRLTMRDQEL</sequence>
<dbReference type="EMBL" id="JAANYQ010000024">
    <property type="protein sequence ID" value="KAF4119472.1"/>
    <property type="molecule type" value="Genomic_DNA"/>
</dbReference>
<dbReference type="OrthoDB" id="2139957at2759"/>
<name>A0A9P4YN24_9HYPO</name>
<dbReference type="Proteomes" id="UP000749293">
    <property type="component" value="Unassembled WGS sequence"/>
</dbReference>
<organism evidence="1 2">
    <name type="scientific">Geosmithia morbida</name>
    <dbReference type="NCBI Taxonomy" id="1094350"/>
    <lineage>
        <taxon>Eukaryota</taxon>
        <taxon>Fungi</taxon>
        <taxon>Dikarya</taxon>
        <taxon>Ascomycota</taxon>
        <taxon>Pezizomycotina</taxon>
        <taxon>Sordariomycetes</taxon>
        <taxon>Hypocreomycetidae</taxon>
        <taxon>Hypocreales</taxon>
        <taxon>Bionectriaceae</taxon>
        <taxon>Geosmithia</taxon>
    </lineage>
</organism>
<evidence type="ECO:0000313" key="2">
    <source>
        <dbReference type="Proteomes" id="UP000749293"/>
    </source>
</evidence>